<dbReference type="PANTHER" id="PTHR45138:SF9">
    <property type="entry name" value="DIGUANYLATE CYCLASE DGCM-RELATED"/>
    <property type="match status" value="1"/>
</dbReference>
<dbReference type="PROSITE" id="PS50110">
    <property type="entry name" value="RESPONSE_REGULATORY"/>
    <property type="match status" value="1"/>
</dbReference>
<dbReference type="GO" id="GO:0005886">
    <property type="term" value="C:plasma membrane"/>
    <property type="evidence" value="ECO:0007669"/>
    <property type="project" value="TreeGrafter"/>
</dbReference>
<gene>
    <name evidence="7" type="ORF">SAMN05421783_103313</name>
</gene>
<dbReference type="STRING" id="1058.SAMN05421783_103313"/>
<evidence type="ECO:0000256" key="3">
    <source>
        <dbReference type="ARBA" id="ARBA00034247"/>
    </source>
</evidence>
<evidence type="ECO:0000256" key="1">
    <source>
        <dbReference type="ARBA" id="ARBA00001946"/>
    </source>
</evidence>
<dbReference type="InterPro" id="IPR029787">
    <property type="entry name" value="Nucleotide_cyclase"/>
</dbReference>
<dbReference type="CDD" id="cd01949">
    <property type="entry name" value="GGDEF"/>
    <property type="match status" value="1"/>
</dbReference>
<dbReference type="PROSITE" id="PS50887">
    <property type="entry name" value="GGDEF"/>
    <property type="match status" value="1"/>
</dbReference>
<dbReference type="OrthoDB" id="9812260at2"/>
<dbReference type="SMART" id="SM00448">
    <property type="entry name" value="REC"/>
    <property type="match status" value="1"/>
</dbReference>
<dbReference type="InterPro" id="IPR011006">
    <property type="entry name" value="CheY-like_superfamily"/>
</dbReference>
<evidence type="ECO:0000313" key="8">
    <source>
        <dbReference type="Proteomes" id="UP000198816"/>
    </source>
</evidence>
<keyword evidence="8" id="KW-1185">Reference proteome</keyword>
<sequence>MQYHRQGKRVTAIARILIVDDDPSAIEVLAQALEGQGELYFAVSGTDALAVMANDPADLILLDADMPDLDGFATCRILGQTYPEVPVIFVTAFGDEGHEIRALEAGAVDFIHKPIKPPIVRARVGVHIKLAALNVELHSLSNRDPLTGIANRRALDERLALEWRRAARCRQPLGLLMIDVDHFKRYNDRYGHIQGDDCLRRVARAVAETANRSGDLVARYGGEEFVVLVSGDSLESAVALGEKVCAAVRALAIPHDESDAAPIVTVSIGIAGEVPFPPAVQFSATDPPVDGAAAGLRPIESLISRADRALYTAKAAGRNRVCVDNPGRRVPG</sequence>
<dbReference type="GO" id="GO:0043709">
    <property type="term" value="P:cell adhesion involved in single-species biofilm formation"/>
    <property type="evidence" value="ECO:0007669"/>
    <property type="project" value="TreeGrafter"/>
</dbReference>
<dbReference type="GO" id="GO:1902201">
    <property type="term" value="P:negative regulation of bacterial-type flagellum-dependent cell motility"/>
    <property type="evidence" value="ECO:0007669"/>
    <property type="project" value="TreeGrafter"/>
</dbReference>
<dbReference type="RefSeq" id="WP_093028923.1">
    <property type="nucleotide sequence ID" value="NZ_FNNZ01000003.1"/>
</dbReference>
<dbReference type="PANTHER" id="PTHR45138">
    <property type="entry name" value="REGULATORY COMPONENTS OF SENSORY TRANSDUCTION SYSTEM"/>
    <property type="match status" value="1"/>
</dbReference>
<reference evidence="8" key="1">
    <citation type="submission" date="2016-10" db="EMBL/GenBank/DDBJ databases">
        <authorList>
            <person name="Varghese N."/>
            <person name="Submissions S."/>
        </authorList>
    </citation>
    <scope>NUCLEOTIDE SEQUENCE [LARGE SCALE GENOMIC DNA]</scope>
    <source>
        <strain evidence="8">DSM 217</strain>
    </source>
</reference>
<dbReference type="SMART" id="SM00267">
    <property type="entry name" value="GGDEF"/>
    <property type="match status" value="1"/>
</dbReference>
<name>A0A1H2T679_THIRO</name>
<evidence type="ECO:0000313" key="7">
    <source>
        <dbReference type="EMBL" id="SDW39382.1"/>
    </source>
</evidence>
<evidence type="ECO:0000256" key="2">
    <source>
        <dbReference type="ARBA" id="ARBA00012528"/>
    </source>
</evidence>
<comment type="catalytic activity">
    <reaction evidence="3">
        <text>2 GTP = 3',3'-c-di-GMP + 2 diphosphate</text>
        <dbReference type="Rhea" id="RHEA:24898"/>
        <dbReference type="ChEBI" id="CHEBI:33019"/>
        <dbReference type="ChEBI" id="CHEBI:37565"/>
        <dbReference type="ChEBI" id="CHEBI:58805"/>
        <dbReference type="EC" id="2.7.7.65"/>
    </reaction>
</comment>
<dbReference type="Gene3D" id="3.30.70.270">
    <property type="match status" value="1"/>
</dbReference>
<feature type="domain" description="Response regulatory" evidence="5">
    <location>
        <begin position="15"/>
        <end position="128"/>
    </location>
</feature>
<evidence type="ECO:0000259" key="5">
    <source>
        <dbReference type="PROSITE" id="PS50110"/>
    </source>
</evidence>
<dbReference type="InterPro" id="IPR050469">
    <property type="entry name" value="Diguanylate_Cyclase"/>
</dbReference>
<dbReference type="InterPro" id="IPR043128">
    <property type="entry name" value="Rev_trsase/Diguanyl_cyclase"/>
</dbReference>
<dbReference type="InterPro" id="IPR001789">
    <property type="entry name" value="Sig_transdc_resp-reg_receiver"/>
</dbReference>
<evidence type="ECO:0000259" key="6">
    <source>
        <dbReference type="PROSITE" id="PS50887"/>
    </source>
</evidence>
<dbReference type="AlphaFoldDB" id="A0A1H2T679"/>
<dbReference type="Pfam" id="PF00990">
    <property type="entry name" value="GGDEF"/>
    <property type="match status" value="1"/>
</dbReference>
<dbReference type="Gene3D" id="3.40.50.2300">
    <property type="match status" value="1"/>
</dbReference>
<dbReference type="Pfam" id="PF00072">
    <property type="entry name" value="Response_reg"/>
    <property type="match status" value="1"/>
</dbReference>
<dbReference type="NCBIfam" id="TIGR00254">
    <property type="entry name" value="GGDEF"/>
    <property type="match status" value="1"/>
</dbReference>
<protein>
    <recommendedName>
        <fullName evidence="2">diguanylate cyclase</fullName>
        <ecNumber evidence="2">2.7.7.65</ecNumber>
    </recommendedName>
</protein>
<accession>A0A1H2T679</accession>
<dbReference type="FunFam" id="3.30.70.270:FF:000001">
    <property type="entry name" value="Diguanylate cyclase domain protein"/>
    <property type="match status" value="1"/>
</dbReference>
<dbReference type="GO" id="GO:0000160">
    <property type="term" value="P:phosphorelay signal transduction system"/>
    <property type="evidence" value="ECO:0007669"/>
    <property type="project" value="InterPro"/>
</dbReference>
<dbReference type="EMBL" id="FNNZ01000003">
    <property type="protein sequence ID" value="SDW39382.1"/>
    <property type="molecule type" value="Genomic_DNA"/>
</dbReference>
<dbReference type="InterPro" id="IPR000160">
    <property type="entry name" value="GGDEF_dom"/>
</dbReference>
<keyword evidence="4" id="KW-0597">Phosphoprotein</keyword>
<evidence type="ECO:0000256" key="4">
    <source>
        <dbReference type="PROSITE-ProRule" id="PRU00169"/>
    </source>
</evidence>
<proteinExistence type="predicted"/>
<feature type="domain" description="GGDEF" evidence="6">
    <location>
        <begin position="171"/>
        <end position="326"/>
    </location>
</feature>
<dbReference type="EC" id="2.7.7.65" evidence="2"/>
<dbReference type="GO" id="GO:0052621">
    <property type="term" value="F:diguanylate cyclase activity"/>
    <property type="evidence" value="ECO:0007669"/>
    <property type="project" value="UniProtKB-EC"/>
</dbReference>
<organism evidence="7 8">
    <name type="scientific">Thiocapsa roseopersicina</name>
    <dbReference type="NCBI Taxonomy" id="1058"/>
    <lineage>
        <taxon>Bacteria</taxon>
        <taxon>Pseudomonadati</taxon>
        <taxon>Pseudomonadota</taxon>
        <taxon>Gammaproteobacteria</taxon>
        <taxon>Chromatiales</taxon>
        <taxon>Chromatiaceae</taxon>
        <taxon>Thiocapsa</taxon>
    </lineage>
</organism>
<feature type="modified residue" description="4-aspartylphosphate" evidence="4">
    <location>
        <position position="63"/>
    </location>
</feature>
<dbReference type="Proteomes" id="UP000198816">
    <property type="component" value="Unassembled WGS sequence"/>
</dbReference>
<comment type="cofactor">
    <cofactor evidence="1">
        <name>Mg(2+)</name>
        <dbReference type="ChEBI" id="CHEBI:18420"/>
    </cofactor>
</comment>
<dbReference type="SUPFAM" id="SSF52172">
    <property type="entry name" value="CheY-like"/>
    <property type="match status" value="1"/>
</dbReference>
<dbReference type="SUPFAM" id="SSF55073">
    <property type="entry name" value="Nucleotide cyclase"/>
    <property type="match status" value="1"/>
</dbReference>